<dbReference type="EMBL" id="JAMYWD010000002">
    <property type="protein sequence ID" value="KAJ4978125.1"/>
    <property type="molecule type" value="Genomic_DNA"/>
</dbReference>
<sequence length="157" mass="17992">MSNLFSSSHFDGWKCKLSRKIFGSIFFFFFFFLDGEMLQWKYQQSTPRSRPLLRFSQALYWRSKSTGAILILEFSRTGRGGLGYIIRDVNGARIFVSSDVFPSILQGETLVLTADLHQRVMDCIDHLQVECDNRDLLCFIQGTTSYPPHDASSGNQL</sequence>
<keyword evidence="1" id="KW-0472">Membrane</keyword>
<gene>
    <name evidence="2" type="ORF">NE237_008905</name>
</gene>
<feature type="transmembrane region" description="Helical" evidence="1">
    <location>
        <begin position="21"/>
        <end position="40"/>
    </location>
</feature>
<proteinExistence type="predicted"/>
<keyword evidence="3" id="KW-1185">Reference proteome</keyword>
<dbReference type="Proteomes" id="UP001141806">
    <property type="component" value="Unassembled WGS sequence"/>
</dbReference>
<evidence type="ECO:0000313" key="2">
    <source>
        <dbReference type="EMBL" id="KAJ4978125.1"/>
    </source>
</evidence>
<keyword evidence="1" id="KW-1133">Transmembrane helix</keyword>
<keyword evidence="1" id="KW-0812">Transmembrane</keyword>
<organism evidence="2 3">
    <name type="scientific">Protea cynaroides</name>
    <dbReference type="NCBI Taxonomy" id="273540"/>
    <lineage>
        <taxon>Eukaryota</taxon>
        <taxon>Viridiplantae</taxon>
        <taxon>Streptophyta</taxon>
        <taxon>Embryophyta</taxon>
        <taxon>Tracheophyta</taxon>
        <taxon>Spermatophyta</taxon>
        <taxon>Magnoliopsida</taxon>
        <taxon>Proteales</taxon>
        <taxon>Proteaceae</taxon>
        <taxon>Protea</taxon>
    </lineage>
</organism>
<name>A0A9Q0KWQ2_9MAGN</name>
<protein>
    <submittedName>
        <fullName evidence="2">Uncharacterized protein</fullName>
    </submittedName>
</protein>
<evidence type="ECO:0000256" key="1">
    <source>
        <dbReference type="SAM" id="Phobius"/>
    </source>
</evidence>
<comment type="caution">
    <text evidence="2">The sequence shown here is derived from an EMBL/GenBank/DDBJ whole genome shotgun (WGS) entry which is preliminary data.</text>
</comment>
<reference evidence="2" key="1">
    <citation type="journal article" date="2023" name="Plant J.">
        <title>The genome of the king protea, Protea cynaroides.</title>
        <authorList>
            <person name="Chang J."/>
            <person name="Duong T.A."/>
            <person name="Schoeman C."/>
            <person name="Ma X."/>
            <person name="Roodt D."/>
            <person name="Barker N."/>
            <person name="Li Z."/>
            <person name="Van de Peer Y."/>
            <person name="Mizrachi E."/>
        </authorList>
    </citation>
    <scope>NUCLEOTIDE SEQUENCE</scope>
    <source>
        <tissue evidence="2">Young leaves</tissue>
    </source>
</reference>
<dbReference type="AlphaFoldDB" id="A0A9Q0KWQ2"/>
<evidence type="ECO:0000313" key="3">
    <source>
        <dbReference type="Proteomes" id="UP001141806"/>
    </source>
</evidence>
<accession>A0A9Q0KWQ2</accession>